<dbReference type="Proteomes" id="UP000002630">
    <property type="component" value="Linkage Group LG01"/>
</dbReference>
<dbReference type="GO" id="GO:0016887">
    <property type="term" value="F:ATP hydrolysis activity"/>
    <property type="evidence" value="ECO:0007669"/>
    <property type="project" value="InterPro"/>
</dbReference>
<feature type="domain" description="AAA+ ATPase" evidence="4">
    <location>
        <begin position="642"/>
        <end position="784"/>
    </location>
</feature>
<dbReference type="FunFam" id="3.40.50.300:FF:001921">
    <property type="entry name" value="AAA ATPase domain-containing protein"/>
    <property type="match status" value="1"/>
</dbReference>
<gene>
    <name evidence="5" type="ORF">Esi_0000_0279</name>
</gene>
<dbReference type="InterPro" id="IPR003959">
    <property type="entry name" value="ATPase_AAA_core"/>
</dbReference>
<dbReference type="SMART" id="SM00382">
    <property type="entry name" value="AAA"/>
    <property type="match status" value="2"/>
</dbReference>
<dbReference type="PANTHER" id="PTHR23077">
    <property type="entry name" value="AAA-FAMILY ATPASE"/>
    <property type="match status" value="1"/>
</dbReference>
<dbReference type="InterPro" id="IPR050168">
    <property type="entry name" value="AAA_ATPase_domain"/>
</dbReference>
<feature type="region of interest" description="Disordered" evidence="3">
    <location>
        <begin position="804"/>
        <end position="841"/>
    </location>
</feature>
<dbReference type="EMBL" id="FN647682">
    <property type="protein sequence ID" value="CBN76578.1"/>
    <property type="molecule type" value="Genomic_DNA"/>
</dbReference>
<organism evidence="5 6">
    <name type="scientific">Ectocarpus siliculosus</name>
    <name type="common">Brown alga</name>
    <name type="synonym">Conferva siliculosa</name>
    <dbReference type="NCBI Taxonomy" id="2880"/>
    <lineage>
        <taxon>Eukaryota</taxon>
        <taxon>Sar</taxon>
        <taxon>Stramenopiles</taxon>
        <taxon>Ochrophyta</taxon>
        <taxon>PX clade</taxon>
        <taxon>Phaeophyceae</taxon>
        <taxon>Ectocarpales</taxon>
        <taxon>Ectocarpaceae</taxon>
        <taxon>Ectocarpus</taxon>
    </lineage>
</organism>
<sequence length="994" mass="101990">MSAVGETGSSSGGTRLSVRELPTDSIALASVVKLSGPYSVSASTGRPDLAGRIDDGRASLAAVSSILPHALEGEVLAEGSVFSVAGLFALIVVEVCAEEQWRVPAVEVGSTGGVVVVRVHGATELRLLPPTRSRRGGVAGPAESVGPLADGAAAASSSADAGSVNAPRSWQKPTDDKGVAVAEAEPSGTPATAGLSAPQPYRSPGAREWIRLVERDFGGLGDDVATAIAAVGTVLRGSEESSVSETAGGDELTAPASGLLCHGPTGVGKTLLARSVAEHSGAPWFFLDCASVFRRDRGEAEQYVQEFLARAWTCSPSVVVLDQVECICRRRPEAAGITELQVLSVLLEAMDRFRRPPSAPRVFFLATCPDPAALGPSLLQRGRLEAVLRLGALDSAARASILSIHARDMVLEVLPSSPPLPSRPPPEPPVAAATAGAAMPPHPPYEEKTDVVDDESPFRLEKPNREEEAEAAAATPVSAVVALTPPAVSPPRTRDEFLELVAARCHGYLGSDLERLCREAAMSHFSAATAAGAVDVVKGAGRHEAGGDLAAIGGCGEGGGGDKGGAPGVRLLDFWAALNVVRPASLAGHSAGMWGGDVGKERGEISVSPPLVGCDAAMAELRAFVLTPLANPDLLRDLGLKGATGALLHGPPGCGKTSVARALAAEVEGVANFLEVRCSDLVDKVVGRSERNVSDLFAAARAAAPCVLFLDQVEGVAARRGYHSSTEQTFDRILSTLLVEMDGVMSESGGHVVVLAATNDIDRLDPALLRPGRLDRRVHLGVPDSASRAAIFLQRLRGMPLRMEEEVEGGGDGRDADSGGAALQGEVGHGEGGVVGERGELGASGATDAAAAAEVVNDSGNADGGSGSCGTPILGRQASGQVSSDDWAGTGVPPRQRSPSQPQPPQIPAPLPRARRRRGLLDSAEAYAEWLAGETEGSSGAHVTGVCREAALAALREGIGSTEVAQSHFEAALGDRRRGRDAAAGGGGQPRPLR</sequence>
<feature type="compositionally biased region" description="Basic and acidic residues" evidence="3">
    <location>
        <begin position="444"/>
        <end position="466"/>
    </location>
</feature>
<dbReference type="Gene3D" id="1.10.8.60">
    <property type="match status" value="2"/>
</dbReference>
<keyword evidence="6" id="KW-1185">Reference proteome</keyword>
<keyword evidence="2" id="KW-0067">ATP-binding</keyword>
<dbReference type="InterPro" id="IPR003960">
    <property type="entry name" value="ATPase_AAA_CS"/>
</dbReference>
<feature type="compositionally biased region" description="Pro residues" evidence="3">
    <location>
        <begin position="417"/>
        <end position="429"/>
    </location>
</feature>
<evidence type="ECO:0000313" key="5">
    <source>
        <dbReference type="EMBL" id="CBN76578.1"/>
    </source>
</evidence>
<dbReference type="Gene3D" id="3.40.50.300">
    <property type="entry name" value="P-loop containing nucleotide triphosphate hydrolases"/>
    <property type="match status" value="2"/>
</dbReference>
<evidence type="ECO:0000313" key="6">
    <source>
        <dbReference type="Proteomes" id="UP000002630"/>
    </source>
</evidence>
<name>D8LB69_ECTSI</name>
<dbReference type="GO" id="GO:0005524">
    <property type="term" value="F:ATP binding"/>
    <property type="evidence" value="ECO:0007669"/>
    <property type="project" value="UniProtKB-KW"/>
</dbReference>
<keyword evidence="5" id="KW-0131">Cell cycle</keyword>
<protein>
    <submittedName>
        <fullName evidence="5">Cell division control protein</fullName>
    </submittedName>
</protein>
<dbReference type="eggNOG" id="KOG0730">
    <property type="taxonomic scope" value="Eukaryota"/>
</dbReference>
<dbReference type="InterPro" id="IPR003593">
    <property type="entry name" value="AAA+_ATPase"/>
</dbReference>
<dbReference type="STRING" id="2880.D8LB69"/>
<dbReference type="InterPro" id="IPR027417">
    <property type="entry name" value="P-loop_NTPase"/>
</dbReference>
<feature type="domain" description="AAA+ ATPase" evidence="4">
    <location>
        <begin position="255"/>
        <end position="394"/>
    </location>
</feature>
<feature type="region of interest" description="Disordered" evidence="3">
    <location>
        <begin position="862"/>
        <end position="920"/>
    </location>
</feature>
<proteinExistence type="predicted"/>
<feature type="region of interest" description="Disordered" evidence="3">
    <location>
        <begin position="417"/>
        <end position="473"/>
    </location>
</feature>
<keyword evidence="5" id="KW-0132">Cell division</keyword>
<feature type="compositionally biased region" description="Gly residues" evidence="3">
    <location>
        <begin position="984"/>
        <end position="994"/>
    </location>
</feature>
<accession>D8LB69</accession>
<dbReference type="PROSITE" id="PS00674">
    <property type="entry name" value="AAA"/>
    <property type="match status" value="1"/>
</dbReference>
<feature type="compositionally biased region" description="Low complexity" evidence="3">
    <location>
        <begin position="149"/>
        <end position="163"/>
    </location>
</feature>
<dbReference type="OrthoDB" id="27435at2759"/>
<feature type="region of interest" description="Disordered" evidence="3">
    <location>
        <begin position="128"/>
        <end position="202"/>
    </location>
</feature>
<reference evidence="5 6" key="1">
    <citation type="journal article" date="2010" name="Nature">
        <title>The Ectocarpus genome and the independent evolution of multicellularity in brown algae.</title>
        <authorList>
            <person name="Cock J.M."/>
            <person name="Sterck L."/>
            <person name="Rouze P."/>
            <person name="Scornet D."/>
            <person name="Allen A.E."/>
            <person name="Amoutzias G."/>
            <person name="Anthouard V."/>
            <person name="Artiguenave F."/>
            <person name="Aury J.M."/>
            <person name="Badger J.H."/>
            <person name="Beszteri B."/>
            <person name="Billiau K."/>
            <person name="Bonnet E."/>
            <person name="Bothwell J.H."/>
            <person name="Bowler C."/>
            <person name="Boyen C."/>
            <person name="Brownlee C."/>
            <person name="Carrano C.J."/>
            <person name="Charrier B."/>
            <person name="Cho G.Y."/>
            <person name="Coelho S.M."/>
            <person name="Collen J."/>
            <person name="Corre E."/>
            <person name="Da Silva C."/>
            <person name="Delage L."/>
            <person name="Delaroque N."/>
            <person name="Dittami S.M."/>
            <person name="Doulbeau S."/>
            <person name="Elias M."/>
            <person name="Farnham G."/>
            <person name="Gachon C.M."/>
            <person name="Gschloessl B."/>
            <person name="Heesch S."/>
            <person name="Jabbari K."/>
            <person name="Jubin C."/>
            <person name="Kawai H."/>
            <person name="Kimura K."/>
            <person name="Kloareg B."/>
            <person name="Kupper F.C."/>
            <person name="Lang D."/>
            <person name="Le Bail A."/>
            <person name="Leblanc C."/>
            <person name="Lerouge P."/>
            <person name="Lohr M."/>
            <person name="Lopez P.J."/>
            <person name="Martens C."/>
            <person name="Maumus F."/>
            <person name="Michel G."/>
            <person name="Miranda-Saavedra D."/>
            <person name="Morales J."/>
            <person name="Moreau H."/>
            <person name="Motomura T."/>
            <person name="Nagasato C."/>
            <person name="Napoli C.A."/>
            <person name="Nelson D.R."/>
            <person name="Nyvall-Collen P."/>
            <person name="Peters A.F."/>
            <person name="Pommier C."/>
            <person name="Potin P."/>
            <person name="Poulain J."/>
            <person name="Quesneville H."/>
            <person name="Read B."/>
            <person name="Rensing S.A."/>
            <person name="Ritter A."/>
            <person name="Rousvoal S."/>
            <person name="Samanta M."/>
            <person name="Samson G."/>
            <person name="Schroeder D.C."/>
            <person name="Segurens B."/>
            <person name="Strittmatter M."/>
            <person name="Tonon T."/>
            <person name="Tregear J.W."/>
            <person name="Valentin K."/>
            <person name="von Dassow P."/>
            <person name="Yamagishi T."/>
            <person name="Van de Peer Y."/>
            <person name="Wincker P."/>
        </authorList>
    </citation>
    <scope>NUCLEOTIDE SEQUENCE [LARGE SCALE GENOMIC DNA]</scope>
    <source>
        <strain evidence="6">Ec32 / CCAP1310/4</strain>
    </source>
</reference>
<evidence type="ECO:0000256" key="2">
    <source>
        <dbReference type="ARBA" id="ARBA00022840"/>
    </source>
</evidence>
<dbReference type="InParanoid" id="D8LB69"/>
<dbReference type="Pfam" id="PF17862">
    <property type="entry name" value="AAA_lid_3"/>
    <property type="match status" value="2"/>
</dbReference>
<dbReference type="PANTHER" id="PTHR23077:SF171">
    <property type="entry name" value="NUCLEAR VALOSIN-CONTAINING PROTEIN-LIKE"/>
    <property type="match status" value="1"/>
</dbReference>
<dbReference type="SUPFAM" id="SSF52540">
    <property type="entry name" value="P-loop containing nucleoside triphosphate hydrolases"/>
    <property type="match status" value="2"/>
</dbReference>
<evidence type="ECO:0000256" key="1">
    <source>
        <dbReference type="ARBA" id="ARBA00022741"/>
    </source>
</evidence>
<dbReference type="EMBL" id="FN649726">
    <property type="protein sequence ID" value="CBN76578.1"/>
    <property type="molecule type" value="Genomic_DNA"/>
</dbReference>
<feature type="compositionally biased region" description="Low complexity" evidence="3">
    <location>
        <begin position="430"/>
        <end position="439"/>
    </location>
</feature>
<evidence type="ECO:0000259" key="4">
    <source>
        <dbReference type="SMART" id="SM00382"/>
    </source>
</evidence>
<feature type="region of interest" description="Disordered" evidence="3">
    <location>
        <begin position="973"/>
        <end position="994"/>
    </location>
</feature>
<evidence type="ECO:0000256" key="3">
    <source>
        <dbReference type="SAM" id="MobiDB-lite"/>
    </source>
</evidence>
<keyword evidence="1" id="KW-0547">Nucleotide-binding</keyword>
<dbReference type="AlphaFoldDB" id="D8LB69"/>
<dbReference type="Pfam" id="PF00004">
    <property type="entry name" value="AAA"/>
    <property type="match status" value="2"/>
</dbReference>
<dbReference type="InterPro" id="IPR041569">
    <property type="entry name" value="AAA_lid_3"/>
</dbReference>
<feature type="compositionally biased region" description="Pro residues" evidence="3">
    <location>
        <begin position="901"/>
        <end position="911"/>
    </location>
</feature>
<dbReference type="GO" id="GO:0051301">
    <property type="term" value="P:cell division"/>
    <property type="evidence" value="ECO:0007669"/>
    <property type="project" value="UniProtKB-KW"/>
</dbReference>
<dbReference type="CDD" id="cd19481">
    <property type="entry name" value="RecA-like_protease"/>
    <property type="match status" value="1"/>
</dbReference>